<sequence length="50" mass="5714">CKPFGDRSVPVKALVISIPLTDRVYGDVISQRMLQCEKAYRTTLMKESLR</sequence>
<dbReference type="VEuPathDB" id="VectorBase:AMIN014146"/>
<evidence type="ECO:0000313" key="1">
    <source>
        <dbReference type="EnsemblMetazoa" id="AMIN014146-PA"/>
    </source>
</evidence>
<proteinExistence type="predicted"/>
<reference evidence="1" key="2">
    <citation type="submission" date="2020-05" db="UniProtKB">
        <authorList>
            <consortium name="EnsemblMetazoa"/>
        </authorList>
    </citation>
    <scope>IDENTIFICATION</scope>
    <source>
        <strain evidence="1">MINIMUS1</strain>
    </source>
</reference>
<keyword evidence="2" id="KW-1185">Reference proteome</keyword>
<organism evidence="1 2">
    <name type="scientific">Anopheles minimus</name>
    <dbReference type="NCBI Taxonomy" id="112268"/>
    <lineage>
        <taxon>Eukaryota</taxon>
        <taxon>Metazoa</taxon>
        <taxon>Ecdysozoa</taxon>
        <taxon>Arthropoda</taxon>
        <taxon>Hexapoda</taxon>
        <taxon>Insecta</taxon>
        <taxon>Pterygota</taxon>
        <taxon>Neoptera</taxon>
        <taxon>Endopterygota</taxon>
        <taxon>Diptera</taxon>
        <taxon>Nematocera</taxon>
        <taxon>Culicoidea</taxon>
        <taxon>Culicidae</taxon>
        <taxon>Anophelinae</taxon>
        <taxon>Anopheles</taxon>
    </lineage>
</organism>
<protein>
    <submittedName>
        <fullName evidence="1">Uncharacterized protein</fullName>
    </submittedName>
</protein>
<name>A0A182WN46_9DIPT</name>
<evidence type="ECO:0000313" key="2">
    <source>
        <dbReference type="Proteomes" id="UP000075920"/>
    </source>
</evidence>
<reference evidence="2" key="1">
    <citation type="submission" date="2013-03" db="EMBL/GenBank/DDBJ databases">
        <title>The Genome Sequence of Anopheles minimus MINIMUS1.</title>
        <authorList>
            <consortium name="The Broad Institute Genomics Platform"/>
            <person name="Neafsey D.E."/>
            <person name="Walton C."/>
            <person name="Walker B."/>
            <person name="Young S.K."/>
            <person name="Zeng Q."/>
            <person name="Gargeya S."/>
            <person name="Fitzgerald M."/>
            <person name="Haas B."/>
            <person name="Abouelleil A."/>
            <person name="Allen A.W."/>
            <person name="Alvarado L."/>
            <person name="Arachchi H.M."/>
            <person name="Berlin A.M."/>
            <person name="Chapman S.B."/>
            <person name="Gainer-Dewar J."/>
            <person name="Goldberg J."/>
            <person name="Griggs A."/>
            <person name="Gujja S."/>
            <person name="Hansen M."/>
            <person name="Howarth C."/>
            <person name="Imamovic A."/>
            <person name="Ireland A."/>
            <person name="Larimer J."/>
            <person name="McCowan C."/>
            <person name="Murphy C."/>
            <person name="Pearson M."/>
            <person name="Poon T.W."/>
            <person name="Priest M."/>
            <person name="Roberts A."/>
            <person name="Saif S."/>
            <person name="Shea T."/>
            <person name="Sisk P."/>
            <person name="Sykes S."/>
            <person name="Wortman J."/>
            <person name="Nusbaum C."/>
            <person name="Birren B."/>
        </authorList>
    </citation>
    <scope>NUCLEOTIDE SEQUENCE [LARGE SCALE GENOMIC DNA]</scope>
    <source>
        <strain evidence="2">MINIMUS1</strain>
    </source>
</reference>
<dbReference type="AlphaFoldDB" id="A0A182WN46"/>
<dbReference type="EnsemblMetazoa" id="AMIN014146-RA">
    <property type="protein sequence ID" value="AMIN014146-PA"/>
    <property type="gene ID" value="AMIN014146"/>
</dbReference>
<accession>A0A182WN46</accession>
<dbReference type="Proteomes" id="UP000075920">
    <property type="component" value="Unassembled WGS sequence"/>
</dbReference>